<evidence type="ECO:0000256" key="1">
    <source>
        <dbReference type="ARBA" id="ARBA00004394"/>
    </source>
</evidence>
<dbReference type="AlphaFoldDB" id="A0A444X8V8"/>
<comment type="subcellular location">
    <subcellularLocation>
        <location evidence="1">Golgi apparatus membrane</location>
    </subcellularLocation>
</comment>
<dbReference type="GO" id="GO:0004743">
    <property type="term" value="F:pyruvate kinase activity"/>
    <property type="evidence" value="ECO:0007669"/>
    <property type="project" value="InterPro"/>
</dbReference>
<dbReference type="STRING" id="3818.A0A444X8V8"/>
<evidence type="ECO:0000313" key="9">
    <source>
        <dbReference type="EMBL" id="RYQ86128.1"/>
    </source>
</evidence>
<keyword evidence="3" id="KW-0808">Transferase</keyword>
<comment type="caution">
    <text evidence="9">The sequence shown here is derived from an EMBL/GenBank/DDBJ whole genome shotgun (WGS) entry which is preliminary data.</text>
</comment>
<keyword evidence="2" id="KW-0328">Glycosyltransferase</keyword>
<protein>
    <submittedName>
        <fullName evidence="9">Uncharacterized protein</fullName>
    </submittedName>
</protein>
<dbReference type="Gene3D" id="3.90.550.10">
    <property type="entry name" value="Spore Coat Polysaccharide Biosynthesis Protein SpsA, Chain A"/>
    <property type="match status" value="1"/>
</dbReference>
<keyword evidence="7" id="KW-0472">Membrane</keyword>
<dbReference type="InterPro" id="IPR018209">
    <property type="entry name" value="Pyrv_Knase_AS"/>
</dbReference>
<evidence type="ECO:0000256" key="7">
    <source>
        <dbReference type="ARBA" id="ARBA00023136"/>
    </source>
</evidence>
<name>A0A444X8V8_ARAHY</name>
<accession>A0A444X8V8</accession>
<dbReference type="InterPro" id="IPR029044">
    <property type="entry name" value="Nucleotide-diphossugar_trans"/>
</dbReference>
<dbReference type="EMBL" id="SDMP01000020">
    <property type="protein sequence ID" value="RYQ86127.1"/>
    <property type="molecule type" value="Genomic_DNA"/>
</dbReference>
<evidence type="ECO:0000256" key="6">
    <source>
        <dbReference type="ARBA" id="ARBA00023034"/>
    </source>
</evidence>
<dbReference type="EMBL" id="SDMP01000020">
    <property type="protein sequence ID" value="RYQ86128.1"/>
    <property type="molecule type" value="Genomic_DNA"/>
</dbReference>
<evidence type="ECO:0000256" key="2">
    <source>
        <dbReference type="ARBA" id="ARBA00022676"/>
    </source>
</evidence>
<reference evidence="9 10" key="1">
    <citation type="submission" date="2019-01" db="EMBL/GenBank/DDBJ databases">
        <title>Sequencing of cultivated peanut Arachis hypogaea provides insights into genome evolution and oil improvement.</title>
        <authorList>
            <person name="Chen X."/>
        </authorList>
    </citation>
    <scope>NUCLEOTIDE SEQUENCE [LARGE SCALE GENOMIC DNA]</scope>
    <source>
        <strain evidence="10">cv. Fuhuasheng</strain>
        <strain evidence="9">GDAAS-fuhuasheng2018</strain>
        <tissue evidence="9">Leaves</tissue>
    </source>
</reference>
<gene>
    <name evidence="9" type="ORF">Ahy_B10g105810</name>
</gene>
<evidence type="ECO:0000256" key="5">
    <source>
        <dbReference type="ARBA" id="ARBA00022989"/>
    </source>
</evidence>
<keyword evidence="10" id="KW-1185">Reference proteome</keyword>
<dbReference type="Proteomes" id="UP000289738">
    <property type="component" value="Chromosome B10"/>
</dbReference>
<dbReference type="PANTHER" id="PTHR32044">
    <property type="entry name" value="GLUCOMANNAN 4-BETA-MANNOSYLTRANSFERASE 9"/>
    <property type="match status" value="1"/>
</dbReference>
<evidence type="ECO:0000256" key="3">
    <source>
        <dbReference type="ARBA" id="ARBA00022679"/>
    </source>
</evidence>
<keyword evidence="6" id="KW-0333">Golgi apparatus</keyword>
<dbReference type="GO" id="GO:0051753">
    <property type="term" value="F:mannan synthase activity"/>
    <property type="evidence" value="ECO:0007669"/>
    <property type="project" value="TreeGrafter"/>
</dbReference>
<feature type="region of interest" description="Disordered" evidence="8">
    <location>
        <begin position="1"/>
        <end position="68"/>
    </location>
</feature>
<dbReference type="GO" id="GO:0000139">
    <property type="term" value="C:Golgi membrane"/>
    <property type="evidence" value="ECO:0007669"/>
    <property type="project" value="UniProtKB-SubCell"/>
</dbReference>
<sequence length="316" mass="36324">MREEEPSPNASPQLEELRSSPSPRRGKRSCSRRASHRRASWLPMREPREPLPSRRRGTREREPSVWSPSPLLKNRSFVDLTRKGTDGRREPQVPSSSRRTRLLARFGFSSEQNSFVLLCLCCLFSDSSVPSGAFFPYLQNFSQERQKLEEYRMNQKSTDSMQMVEMECQRWASKGINITYQIRENRTGPEPDFLRRVVPFLIGNPDIALVQARWRFDVRVGDELVVDGGMVRFEVIEESCYDISVIAKIESTESLKNLEEIIQATSRLNANYEKETYKRYNVKDCLGVGKTANFDELMAIAATEGGENGDFDELMS</sequence>
<feature type="compositionally biased region" description="Basic and acidic residues" evidence="8">
    <location>
        <begin position="80"/>
        <end position="91"/>
    </location>
</feature>
<dbReference type="PROSITE" id="PS00110">
    <property type="entry name" value="PYRUVATE_KINASE"/>
    <property type="match status" value="1"/>
</dbReference>
<keyword evidence="5" id="KW-1133">Transmembrane helix</keyword>
<feature type="region of interest" description="Disordered" evidence="8">
    <location>
        <begin position="77"/>
        <end position="96"/>
    </location>
</feature>
<proteinExistence type="predicted"/>
<keyword evidence="4" id="KW-0812">Transmembrane</keyword>
<dbReference type="PANTHER" id="PTHR32044:SF17">
    <property type="entry name" value="GLUCOMANNAN 4-BETA-MANNOSYLTRANSFERASE 2"/>
    <property type="match status" value="1"/>
</dbReference>
<feature type="compositionally biased region" description="Basic residues" evidence="8">
    <location>
        <begin position="24"/>
        <end position="39"/>
    </location>
</feature>
<evidence type="ECO:0000256" key="8">
    <source>
        <dbReference type="SAM" id="MobiDB-lite"/>
    </source>
</evidence>
<evidence type="ECO:0000313" key="10">
    <source>
        <dbReference type="Proteomes" id="UP000289738"/>
    </source>
</evidence>
<organism evidence="9 10">
    <name type="scientific">Arachis hypogaea</name>
    <name type="common">Peanut</name>
    <dbReference type="NCBI Taxonomy" id="3818"/>
    <lineage>
        <taxon>Eukaryota</taxon>
        <taxon>Viridiplantae</taxon>
        <taxon>Streptophyta</taxon>
        <taxon>Embryophyta</taxon>
        <taxon>Tracheophyta</taxon>
        <taxon>Spermatophyta</taxon>
        <taxon>Magnoliopsida</taxon>
        <taxon>eudicotyledons</taxon>
        <taxon>Gunneridae</taxon>
        <taxon>Pentapetalae</taxon>
        <taxon>rosids</taxon>
        <taxon>fabids</taxon>
        <taxon>Fabales</taxon>
        <taxon>Fabaceae</taxon>
        <taxon>Papilionoideae</taxon>
        <taxon>50 kb inversion clade</taxon>
        <taxon>dalbergioids sensu lato</taxon>
        <taxon>Dalbergieae</taxon>
        <taxon>Pterocarpus clade</taxon>
        <taxon>Arachis</taxon>
    </lineage>
</organism>
<evidence type="ECO:0000256" key="4">
    <source>
        <dbReference type="ARBA" id="ARBA00022692"/>
    </source>
</evidence>